<organism evidence="1">
    <name type="scientific">Anguilla anguilla</name>
    <name type="common">European freshwater eel</name>
    <name type="synonym">Muraena anguilla</name>
    <dbReference type="NCBI Taxonomy" id="7936"/>
    <lineage>
        <taxon>Eukaryota</taxon>
        <taxon>Metazoa</taxon>
        <taxon>Chordata</taxon>
        <taxon>Craniata</taxon>
        <taxon>Vertebrata</taxon>
        <taxon>Euteleostomi</taxon>
        <taxon>Actinopterygii</taxon>
        <taxon>Neopterygii</taxon>
        <taxon>Teleostei</taxon>
        <taxon>Anguilliformes</taxon>
        <taxon>Anguillidae</taxon>
        <taxon>Anguilla</taxon>
    </lineage>
</organism>
<dbReference type="EMBL" id="GBXM01026192">
    <property type="protein sequence ID" value="JAH82385.1"/>
    <property type="molecule type" value="Transcribed_RNA"/>
</dbReference>
<dbReference type="AlphaFoldDB" id="A0A0E9VYK8"/>
<protein>
    <submittedName>
        <fullName evidence="1">Uncharacterized protein</fullName>
    </submittedName>
</protein>
<evidence type="ECO:0000313" key="1">
    <source>
        <dbReference type="EMBL" id="JAH82385.1"/>
    </source>
</evidence>
<accession>A0A0E9VYK8</accession>
<reference evidence="1" key="2">
    <citation type="journal article" date="2015" name="Fish Shellfish Immunol.">
        <title>Early steps in the European eel (Anguilla anguilla)-Vibrio vulnificus interaction in the gills: Role of the RtxA13 toxin.</title>
        <authorList>
            <person name="Callol A."/>
            <person name="Pajuelo D."/>
            <person name="Ebbesson L."/>
            <person name="Teles M."/>
            <person name="MacKenzie S."/>
            <person name="Amaro C."/>
        </authorList>
    </citation>
    <scope>NUCLEOTIDE SEQUENCE</scope>
</reference>
<name>A0A0E9VYK8_ANGAN</name>
<proteinExistence type="predicted"/>
<sequence>MSLCPHMNPFMSFMPTHESTVCYCGKNA</sequence>
<reference evidence="1" key="1">
    <citation type="submission" date="2014-11" db="EMBL/GenBank/DDBJ databases">
        <authorList>
            <person name="Amaro Gonzalez C."/>
        </authorList>
    </citation>
    <scope>NUCLEOTIDE SEQUENCE</scope>
</reference>